<sequence>MNKNKVNLKNFINLSFGLVFLFLSLFVFNIQSGLAACNSDAECDDGTNNTADVCLNAGTSSSACENKCLNDYACEPSEQCNTSLGICIGVSPKICQNDSECIHDTRTDVTGTCINPNTSDPTASKVCLYTKNTNIVISACASAADCPVGKICENPGAPNSACVDPPTINPPSGNVPSSNDLMSWIVAVVVMIAGVKVSMSAVSEAGKIVDQGINKATKGKVTGVGQAAKMAATGAAGATVLGAKAFAGADLSKMKEDTKTQKALKAVAGFGQKATMGGLNVAAAPKAAKEKVEKWAKDRKKNIEEDFEKAQKKTAIGAWIKGESAEDLSGKNEKIEKIANDNMNRDVESIKRDMAKEIEKGANANKQKINGYALALKKISEGNGSGSPASIKGQEQKKQAEDLIKELESQAGVDMSKGVDRKVANGLVGLQKTNEQYVKDMVRGKYQGSTDDLIKDFDDPVGGGPFDQADALSRMSDDDIERAISTIGASPPAGADPAQVAAHANALRNIQNVRNQRIQNLTAGHQSMLDEAINNPSLATNNLRKEVYNREKDRIANAERAISSGDISSAKSLMTTILNKDMTNASVAQMNIIIEARKRALEGIRTANGW</sequence>
<dbReference type="EMBL" id="DSYQ01000005">
    <property type="protein sequence ID" value="HGT70923.1"/>
    <property type="molecule type" value="Genomic_DNA"/>
</dbReference>
<dbReference type="AlphaFoldDB" id="A0A7C4R604"/>
<evidence type="ECO:0000313" key="1">
    <source>
        <dbReference type="EMBL" id="HGT70923.1"/>
    </source>
</evidence>
<reference evidence="1" key="1">
    <citation type="journal article" date="2020" name="mSystems">
        <title>Genome- and Community-Level Interaction Insights into Carbon Utilization and Element Cycling Functions of Hydrothermarchaeota in Hydrothermal Sediment.</title>
        <authorList>
            <person name="Zhou Z."/>
            <person name="Liu Y."/>
            <person name="Xu W."/>
            <person name="Pan J."/>
            <person name="Luo Z.H."/>
            <person name="Li M."/>
        </authorList>
    </citation>
    <scope>NUCLEOTIDE SEQUENCE [LARGE SCALE GENOMIC DNA]</scope>
    <source>
        <strain evidence="1">SpSt-579</strain>
    </source>
</reference>
<protein>
    <submittedName>
        <fullName evidence="1">Uncharacterized protein</fullName>
    </submittedName>
</protein>
<name>A0A7C4R604_UNCC3</name>
<comment type="caution">
    <text evidence="1">The sequence shown here is derived from an EMBL/GenBank/DDBJ whole genome shotgun (WGS) entry which is preliminary data.</text>
</comment>
<accession>A0A7C4R604</accession>
<organism evidence="1">
    <name type="scientific">candidate division CPR3 bacterium</name>
    <dbReference type="NCBI Taxonomy" id="2268181"/>
    <lineage>
        <taxon>Bacteria</taxon>
        <taxon>Bacteria division CPR3</taxon>
    </lineage>
</organism>
<proteinExistence type="predicted"/>
<gene>
    <name evidence="1" type="ORF">ENT43_01545</name>
</gene>